<feature type="non-terminal residue" evidence="1">
    <location>
        <position position="1"/>
    </location>
</feature>
<sequence>HRCKAPNWQGGSHALVPAEVRWHHPSRKVRCSQMYALVNKVLPI</sequence>
<dbReference type="Proteomes" id="UP001066276">
    <property type="component" value="Chromosome 3_2"/>
</dbReference>
<comment type="caution">
    <text evidence="1">The sequence shown here is derived from an EMBL/GenBank/DDBJ whole genome shotgun (WGS) entry which is preliminary data.</text>
</comment>
<dbReference type="EMBL" id="JANPWB010000006">
    <property type="protein sequence ID" value="KAJ1177925.1"/>
    <property type="molecule type" value="Genomic_DNA"/>
</dbReference>
<reference evidence="1" key="1">
    <citation type="journal article" date="2022" name="bioRxiv">
        <title>Sequencing and chromosome-scale assembly of the giantPleurodeles waltlgenome.</title>
        <authorList>
            <person name="Brown T."/>
            <person name="Elewa A."/>
            <person name="Iarovenko S."/>
            <person name="Subramanian E."/>
            <person name="Araus A.J."/>
            <person name="Petzold A."/>
            <person name="Susuki M."/>
            <person name="Suzuki K.-i.T."/>
            <person name="Hayashi T."/>
            <person name="Toyoda A."/>
            <person name="Oliveira C."/>
            <person name="Osipova E."/>
            <person name="Leigh N.D."/>
            <person name="Simon A."/>
            <person name="Yun M.H."/>
        </authorList>
    </citation>
    <scope>NUCLEOTIDE SEQUENCE</scope>
    <source>
        <strain evidence="1">20211129_DDA</strain>
        <tissue evidence="1">Liver</tissue>
    </source>
</reference>
<name>A0AAV7TMR3_PLEWA</name>
<protein>
    <submittedName>
        <fullName evidence="1">Uncharacterized protein</fullName>
    </submittedName>
</protein>
<accession>A0AAV7TMR3</accession>
<feature type="non-terminal residue" evidence="1">
    <location>
        <position position="44"/>
    </location>
</feature>
<organism evidence="1 2">
    <name type="scientific">Pleurodeles waltl</name>
    <name type="common">Iberian ribbed newt</name>
    <dbReference type="NCBI Taxonomy" id="8319"/>
    <lineage>
        <taxon>Eukaryota</taxon>
        <taxon>Metazoa</taxon>
        <taxon>Chordata</taxon>
        <taxon>Craniata</taxon>
        <taxon>Vertebrata</taxon>
        <taxon>Euteleostomi</taxon>
        <taxon>Amphibia</taxon>
        <taxon>Batrachia</taxon>
        <taxon>Caudata</taxon>
        <taxon>Salamandroidea</taxon>
        <taxon>Salamandridae</taxon>
        <taxon>Pleurodelinae</taxon>
        <taxon>Pleurodeles</taxon>
    </lineage>
</organism>
<evidence type="ECO:0000313" key="2">
    <source>
        <dbReference type="Proteomes" id="UP001066276"/>
    </source>
</evidence>
<proteinExistence type="predicted"/>
<gene>
    <name evidence="1" type="ORF">NDU88_003177</name>
</gene>
<keyword evidence="2" id="KW-1185">Reference proteome</keyword>
<dbReference type="AlphaFoldDB" id="A0AAV7TMR3"/>
<evidence type="ECO:0000313" key="1">
    <source>
        <dbReference type="EMBL" id="KAJ1177925.1"/>
    </source>
</evidence>